<accession>A0A1I0X0S5</accession>
<dbReference type="Pfam" id="PF19809">
    <property type="entry name" value="DUF6292"/>
    <property type="match status" value="1"/>
</dbReference>
<dbReference type="OrthoDB" id="4190452at2"/>
<dbReference type="Proteomes" id="UP000243799">
    <property type="component" value="Unassembled WGS sequence"/>
</dbReference>
<dbReference type="RefSeq" id="WP_091670710.1">
    <property type="nucleotide sequence ID" value="NZ_FOKG01000002.1"/>
</dbReference>
<dbReference type="InterPro" id="IPR046259">
    <property type="entry name" value="DUF6292"/>
</dbReference>
<protein>
    <recommendedName>
        <fullName evidence="1">DUF6292 domain-containing protein</fullName>
    </recommendedName>
</protein>
<sequence>MDIDDSTPQWRRLCHYVSEVAVAVGVGPEACCCSPDTRANAYIAVEHRIPRYAERDVALLWDEENGWAVAVETGCGEDLLVLHYLDGEITPAPDVVADFLDSVVLSTPAATPHPIG</sequence>
<dbReference type="EMBL" id="FOKG01000002">
    <property type="protein sequence ID" value="SFA94599.1"/>
    <property type="molecule type" value="Genomic_DNA"/>
</dbReference>
<dbReference type="AlphaFoldDB" id="A0A1I0X0S5"/>
<evidence type="ECO:0000313" key="3">
    <source>
        <dbReference type="Proteomes" id="UP000243799"/>
    </source>
</evidence>
<gene>
    <name evidence="2" type="ORF">SAMN05216266_102383</name>
</gene>
<dbReference type="STRING" id="490629.SAMN05216266_102383"/>
<evidence type="ECO:0000259" key="1">
    <source>
        <dbReference type="Pfam" id="PF19809"/>
    </source>
</evidence>
<proteinExistence type="predicted"/>
<name>A0A1I0X0S5_9PSEU</name>
<evidence type="ECO:0000313" key="2">
    <source>
        <dbReference type="EMBL" id="SFA94599.1"/>
    </source>
</evidence>
<organism evidence="2 3">
    <name type="scientific">Amycolatopsis marina</name>
    <dbReference type="NCBI Taxonomy" id="490629"/>
    <lineage>
        <taxon>Bacteria</taxon>
        <taxon>Bacillati</taxon>
        <taxon>Actinomycetota</taxon>
        <taxon>Actinomycetes</taxon>
        <taxon>Pseudonocardiales</taxon>
        <taxon>Pseudonocardiaceae</taxon>
        <taxon>Amycolatopsis</taxon>
    </lineage>
</organism>
<feature type="domain" description="DUF6292" evidence="1">
    <location>
        <begin position="16"/>
        <end position="101"/>
    </location>
</feature>
<reference evidence="3" key="1">
    <citation type="submission" date="2016-10" db="EMBL/GenBank/DDBJ databases">
        <authorList>
            <person name="Varghese N."/>
            <person name="Submissions S."/>
        </authorList>
    </citation>
    <scope>NUCLEOTIDE SEQUENCE [LARGE SCALE GENOMIC DNA]</scope>
    <source>
        <strain evidence="3">CGMCC 4.3568</strain>
    </source>
</reference>
<keyword evidence="3" id="KW-1185">Reference proteome</keyword>